<organism evidence="3 4">
    <name type="scientific">Cupriavidus numazuensis</name>
    <dbReference type="NCBI Taxonomy" id="221992"/>
    <lineage>
        <taxon>Bacteria</taxon>
        <taxon>Pseudomonadati</taxon>
        <taxon>Pseudomonadota</taxon>
        <taxon>Betaproteobacteria</taxon>
        <taxon>Burkholderiales</taxon>
        <taxon>Burkholderiaceae</taxon>
        <taxon>Cupriavidus</taxon>
    </lineage>
</organism>
<name>A0ABM8TDT2_9BURK</name>
<reference evidence="3 4" key="1">
    <citation type="submission" date="2021-03" db="EMBL/GenBank/DDBJ databases">
        <authorList>
            <person name="Peeters C."/>
        </authorList>
    </citation>
    <scope>NUCLEOTIDE SEQUENCE [LARGE SCALE GENOMIC DNA]</scope>
    <source>
        <strain evidence="3 4">LMG 26411</strain>
    </source>
</reference>
<accession>A0ABM8TDT2</accession>
<dbReference type="EMBL" id="CAJPVI010000007">
    <property type="protein sequence ID" value="CAG2138857.1"/>
    <property type="molecule type" value="Genomic_DNA"/>
</dbReference>
<keyword evidence="2" id="KW-0472">Membrane</keyword>
<keyword evidence="2" id="KW-0812">Transmembrane</keyword>
<evidence type="ECO:0000256" key="2">
    <source>
        <dbReference type="SAM" id="Phobius"/>
    </source>
</evidence>
<dbReference type="Proteomes" id="UP000672657">
    <property type="component" value="Unassembled WGS sequence"/>
</dbReference>
<proteinExistence type="predicted"/>
<feature type="transmembrane region" description="Helical" evidence="2">
    <location>
        <begin position="55"/>
        <end position="74"/>
    </location>
</feature>
<keyword evidence="2" id="KW-1133">Transmembrane helix</keyword>
<evidence type="ECO:0008006" key="5">
    <source>
        <dbReference type="Google" id="ProtNLM"/>
    </source>
</evidence>
<evidence type="ECO:0000313" key="3">
    <source>
        <dbReference type="EMBL" id="CAG2138857.1"/>
    </source>
</evidence>
<feature type="region of interest" description="Disordered" evidence="1">
    <location>
        <begin position="188"/>
        <end position="207"/>
    </location>
</feature>
<evidence type="ECO:0000256" key="1">
    <source>
        <dbReference type="SAM" id="MobiDB-lite"/>
    </source>
</evidence>
<keyword evidence="4" id="KW-1185">Reference proteome</keyword>
<sequence length="207" mass="22373">MPALWRLCIKSDTQACLPETKPASLSARASLAWWVHHFIHNQEIAMSLPITRMRVLICAAVMGSATLLAVPVTAAPVAPPPPPAGPVEALSLTPAQLKLLQAASAASREAHAHALELRARFVREAGDPSPDAPLRPRLQALDRMHDALEQDRRSVREQWLALDDSLEVGQRRRLRGMPEVARWLGLPPGGVGVPSRRDGGHGPGVEP</sequence>
<gene>
    <name evidence="3" type="ORF">LMG26411_01631</name>
</gene>
<protein>
    <recommendedName>
        <fullName evidence="5">Periplasmic heavy metal sensor</fullName>
    </recommendedName>
</protein>
<evidence type="ECO:0000313" key="4">
    <source>
        <dbReference type="Proteomes" id="UP000672657"/>
    </source>
</evidence>
<comment type="caution">
    <text evidence="3">The sequence shown here is derived from an EMBL/GenBank/DDBJ whole genome shotgun (WGS) entry which is preliminary data.</text>
</comment>